<dbReference type="PANTHER" id="PTHR11220">
    <property type="entry name" value="HEME-BINDING PROTEIN-RELATED"/>
    <property type="match status" value="1"/>
</dbReference>
<dbReference type="Gene3D" id="3.20.80.10">
    <property type="entry name" value="Regulatory factor, effector binding domain"/>
    <property type="match status" value="1"/>
</dbReference>
<keyword evidence="10" id="KW-1185">Reference proteome</keyword>
<dbReference type="GO" id="GO:0005737">
    <property type="term" value="C:cytoplasm"/>
    <property type="evidence" value="ECO:0007669"/>
    <property type="project" value="UniProtKB-SubCell"/>
</dbReference>
<dbReference type="FunFam" id="3.20.80.10:FF:000003">
    <property type="entry name" value="Heme-binding protein 1"/>
    <property type="match status" value="1"/>
</dbReference>
<comment type="subunit">
    <text evidence="3">Monomer.</text>
</comment>
<dbReference type="STRING" id="113540.ENSSFOP00015017104"/>
<reference evidence="8" key="3">
    <citation type="submission" date="2025-05" db="UniProtKB">
        <authorList>
            <consortium name="Ensembl"/>
        </authorList>
    </citation>
    <scope>IDENTIFICATION</scope>
</reference>
<dbReference type="Ensembl" id="ENSSFOT00015017298.2">
    <property type="protein sequence ID" value="ENSSFOP00015017104.1"/>
    <property type="gene ID" value="ENSSFOG00015011017.2"/>
</dbReference>
<gene>
    <name evidence="8" type="primary">LOC108940141</name>
    <name evidence="7" type="ORF">Z043_104606</name>
</gene>
<dbReference type="SUPFAM" id="SSF55136">
    <property type="entry name" value="Probable bacterial effector-binding domain"/>
    <property type="match status" value="1"/>
</dbReference>
<dbReference type="RefSeq" id="XP_018617602.1">
    <property type="nucleotide sequence ID" value="XM_018762086.1"/>
</dbReference>
<dbReference type="PANTHER" id="PTHR11220:SF22">
    <property type="entry name" value="HEME-BINDING PROTEIN 1"/>
    <property type="match status" value="1"/>
</dbReference>
<dbReference type="GO" id="GO:0020037">
    <property type="term" value="F:heme binding"/>
    <property type="evidence" value="ECO:0007669"/>
    <property type="project" value="TreeGrafter"/>
</dbReference>
<dbReference type="Proteomes" id="UP000034805">
    <property type="component" value="Unassembled WGS sequence"/>
</dbReference>
<dbReference type="InterPro" id="IPR011256">
    <property type="entry name" value="Reg_factor_effector_dom_sf"/>
</dbReference>
<keyword evidence="4" id="KW-0963">Cytoplasm</keyword>
<evidence type="ECO:0000256" key="4">
    <source>
        <dbReference type="ARBA" id="ARBA00022490"/>
    </source>
</evidence>
<comment type="subcellular location">
    <subcellularLocation>
        <location evidence="1">Cytoplasm</location>
    </subcellularLocation>
</comment>
<dbReference type="InterPro" id="IPR006917">
    <property type="entry name" value="SOUL_heme-bd"/>
</dbReference>
<dbReference type="AlphaFoldDB" id="A0A0P7V487"/>
<protein>
    <recommendedName>
        <fullName evidence="6">Heme-binding protein 1</fullName>
    </recommendedName>
</protein>
<evidence type="ECO:0000313" key="7">
    <source>
        <dbReference type="EMBL" id="KPP76078.1"/>
    </source>
</evidence>
<dbReference type="Pfam" id="PF04832">
    <property type="entry name" value="SOUL"/>
    <property type="match status" value="1"/>
</dbReference>
<reference evidence="8 10" key="2">
    <citation type="submission" date="2019-04" db="EMBL/GenBank/DDBJ databases">
        <authorList>
            <consortium name="Wellcome Sanger Institute Data Sharing"/>
        </authorList>
    </citation>
    <scope>NUCLEOTIDE SEQUENCE [LARGE SCALE GENOMIC DNA]</scope>
</reference>
<proteinExistence type="inferred from homology"/>
<dbReference type="GeneTree" id="ENSGT00940000163377"/>
<evidence type="ECO:0000256" key="2">
    <source>
        <dbReference type="ARBA" id="ARBA00009817"/>
    </source>
</evidence>
<evidence type="ECO:0000256" key="5">
    <source>
        <dbReference type="ARBA" id="ARBA00037673"/>
    </source>
</evidence>
<evidence type="ECO:0000313" key="10">
    <source>
        <dbReference type="Proteomes" id="UP000694397"/>
    </source>
</evidence>
<dbReference type="KEGG" id="sfm:108940141"/>
<dbReference type="OrthoDB" id="9980274at2759"/>
<evidence type="ECO:0000256" key="1">
    <source>
        <dbReference type="ARBA" id="ARBA00004496"/>
    </source>
</evidence>
<evidence type="ECO:0000313" key="9">
    <source>
        <dbReference type="Proteomes" id="UP000034805"/>
    </source>
</evidence>
<name>A0A0P7V487_SCLFO</name>
<accession>A0A0P7V487</accession>
<evidence type="ECO:0000256" key="6">
    <source>
        <dbReference type="ARBA" id="ARBA00040755"/>
    </source>
</evidence>
<comment type="function">
    <text evidence="5">May bind free porphyrinogens that may be present in the cell and thus facilitate removal of these potentially toxic compound. Binds with a high affinity to one molecule of heme or porphyrins. It binds metalloporphyrins, free porphyrins and N-methylprotoporphyrin with similar affinities.</text>
</comment>
<dbReference type="EMBL" id="JARO02001232">
    <property type="protein sequence ID" value="KPP76078.1"/>
    <property type="molecule type" value="Genomic_DNA"/>
</dbReference>
<comment type="similarity">
    <text evidence="2">Belongs to the HEBP family.</text>
</comment>
<dbReference type="GeneID" id="108940141"/>
<evidence type="ECO:0000256" key="3">
    <source>
        <dbReference type="ARBA" id="ARBA00011245"/>
    </source>
</evidence>
<organism evidence="7 9">
    <name type="scientific">Scleropages formosus</name>
    <name type="common">Asian bonytongue</name>
    <name type="synonym">Osteoglossum formosum</name>
    <dbReference type="NCBI Taxonomy" id="113540"/>
    <lineage>
        <taxon>Eukaryota</taxon>
        <taxon>Metazoa</taxon>
        <taxon>Chordata</taxon>
        <taxon>Craniata</taxon>
        <taxon>Vertebrata</taxon>
        <taxon>Euteleostomi</taxon>
        <taxon>Actinopterygii</taxon>
        <taxon>Neopterygii</taxon>
        <taxon>Teleostei</taxon>
        <taxon>Osteoglossocephala</taxon>
        <taxon>Osteoglossomorpha</taxon>
        <taxon>Osteoglossiformes</taxon>
        <taxon>Osteoglossidae</taxon>
        <taxon>Scleropages</taxon>
    </lineage>
</organism>
<dbReference type="Proteomes" id="UP000694397">
    <property type="component" value="Chromosome 20"/>
</dbReference>
<sequence>MFGMIKNSLFGGNEEAKYEVLSTESKEEGSYEVRQYQSARYATLTCEGKTFDQATGECVKKLLMYVGGSNDKGEGMGMTAPICITVFPKDDGSLSDRIVTGLRIPERYQGNPPTPTDSTIQFEERPAMTVYALRFGGFAHENEYRNEAACLTRILGDSTAYQRASYFCCGYDPPMKPYGRRNEVWFIKEEN</sequence>
<evidence type="ECO:0000313" key="8">
    <source>
        <dbReference type="Ensembl" id="ENSSFOP00015017104.1"/>
    </source>
</evidence>
<reference evidence="7 9" key="1">
    <citation type="submission" date="2015-08" db="EMBL/GenBank/DDBJ databases">
        <title>The genome of the Asian arowana (Scleropages formosus).</title>
        <authorList>
            <person name="Tan M.H."/>
            <person name="Gan H.M."/>
            <person name="Croft L.J."/>
            <person name="Austin C.M."/>
        </authorList>
    </citation>
    <scope>NUCLEOTIDE SEQUENCE [LARGE SCALE GENOMIC DNA]</scope>
    <source>
        <strain evidence="7">Aro1</strain>
    </source>
</reference>